<keyword evidence="7" id="KW-0472">Membrane</keyword>
<keyword evidence="7" id="KW-1133">Transmembrane helix</keyword>
<dbReference type="InterPro" id="IPR013783">
    <property type="entry name" value="Ig-like_fold"/>
</dbReference>
<evidence type="ECO:0000313" key="10">
    <source>
        <dbReference type="EMBL" id="OLR55633.1"/>
    </source>
</evidence>
<evidence type="ECO:0000256" key="5">
    <source>
        <dbReference type="ARBA" id="ARBA00023088"/>
    </source>
</evidence>
<dbReference type="Pfam" id="PF17961">
    <property type="entry name" value="Big_8"/>
    <property type="match status" value="1"/>
</dbReference>
<protein>
    <recommendedName>
        <fullName evidence="9">Gram-positive cocci surface proteins LPxTG domain-containing protein</fullName>
    </recommendedName>
</protein>
<feature type="chain" id="PRO_5039287721" description="Gram-positive cocci surface proteins LPxTG domain-containing protein" evidence="8">
    <location>
        <begin position="21"/>
        <end position="916"/>
    </location>
</feature>
<dbReference type="SUPFAM" id="SSF49401">
    <property type="entry name" value="Bacterial adhesins"/>
    <property type="match status" value="2"/>
</dbReference>
<dbReference type="GO" id="GO:0005518">
    <property type="term" value="F:collagen binding"/>
    <property type="evidence" value="ECO:0007669"/>
    <property type="project" value="InterPro"/>
</dbReference>
<dbReference type="InterPro" id="IPR041171">
    <property type="entry name" value="SDR_Ig"/>
</dbReference>
<dbReference type="InterPro" id="IPR017502">
    <property type="entry name" value="Sortase_SrtB_target"/>
</dbReference>
<name>A0A1Q9JHE8_9FIRM</name>
<evidence type="ECO:0000256" key="3">
    <source>
        <dbReference type="ARBA" id="ARBA00022525"/>
    </source>
</evidence>
<dbReference type="InterPro" id="IPR011252">
    <property type="entry name" value="Fibrogen-bd_dom1"/>
</dbReference>
<dbReference type="RefSeq" id="WP_075712621.1">
    <property type="nucleotide sequence ID" value="NZ_MJIE01000001.1"/>
</dbReference>
<dbReference type="Proteomes" id="UP000187404">
    <property type="component" value="Unassembled WGS sequence"/>
</dbReference>
<accession>A0A1Q9JHE8</accession>
<keyword evidence="2" id="KW-0134">Cell wall</keyword>
<dbReference type="Pfam" id="PF05738">
    <property type="entry name" value="Cna_B"/>
    <property type="match status" value="5"/>
</dbReference>
<keyword evidence="11" id="KW-1185">Reference proteome</keyword>
<feature type="transmembrane region" description="Helical" evidence="7">
    <location>
        <begin position="891"/>
        <end position="909"/>
    </location>
</feature>
<evidence type="ECO:0000256" key="7">
    <source>
        <dbReference type="SAM" id="Phobius"/>
    </source>
</evidence>
<keyword evidence="3" id="KW-0964">Secreted</keyword>
<dbReference type="EMBL" id="MJIE01000001">
    <property type="protein sequence ID" value="OLR55633.1"/>
    <property type="molecule type" value="Genomic_DNA"/>
</dbReference>
<dbReference type="SUPFAM" id="SSF49478">
    <property type="entry name" value="Cna protein B-type domain"/>
    <property type="match status" value="6"/>
</dbReference>
<feature type="signal peptide" evidence="8">
    <location>
        <begin position="1"/>
        <end position="20"/>
    </location>
</feature>
<dbReference type="Gene3D" id="2.60.40.10">
    <property type="entry name" value="Immunoglobulins"/>
    <property type="match status" value="1"/>
</dbReference>
<dbReference type="GO" id="GO:0007155">
    <property type="term" value="P:cell adhesion"/>
    <property type="evidence" value="ECO:0007669"/>
    <property type="project" value="InterPro"/>
</dbReference>
<dbReference type="NCBIfam" id="TIGR01167">
    <property type="entry name" value="LPXTG_anchor"/>
    <property type="match status" value="1"/>
</dbReference>
<reference evidence="10 11" key="1">
    <citation type="journal article" date="2016" name="Appl. Environ. Microbiol.">
        <title>Function and Phylogeny of Bacterial Butyryl Coenzyme A:Acetate Transferases and Their Diversity in the Proximal Colon of Swine.</title>
        <authorList>
            <person name="Trachsel J."/>
            <person name="Bayles D.O."/>
            <person name="Looft T."/>
            <person name="Levine U.Y."/>
            <person name="Allen H.K."/>
        </authorList>
    </citation>
    <scope>NUCLEOTIDE SEQUENCE [LARGE SCALE GENOMIC DNA]</scope>
    <source>
        <strain evidence="10 11">68-3-10</strain>
    </source>
</reference>
<keyword evidence="5" id="KW-0572">Peptidoglycan-anchor</keyword>
<dbReference type="InterPro" id="IPR008456">
    <property type="entry name" value="Collagen-bd_dom"/>
</dbReference>
<dbReference type="NCBIfam" id="TIGR03063">
    <property type="entry name" value="srtB_target"/>
    <property type="match status" value="1"/>
</dbReference>
<dbReference type="InterPro" id="IPR019931">
    <property type="entry name" value="LPXTG_anchor"/>
</dbReference>
<sequence length="916" mass="99441">MKKKWFGILLSLLMVFGVLFQGTGTAVFAEGTAKKVDATVTKLSIQNLSGSDKNRVYHSDTFYLAMDWDASSSGANLHEGDYFDITLPDKMVFPSDSAAVDFNIYGSDGITVIAKAHVNPGTDNKGGNVRVTFTNWVEGKENVKGNIRLSARFDKNQITIGKENTFSISVSGQVVPVTVTVTGPTDLEPEIIGKWGQSASDKAHAEWYVRINHQKATLSNVVISDHLSEGAGSETYVADSFKLIRVKFTSTGDIDRTYETVNLDGKLTIAGDGKSFTLKLGDVNGDQYRLSYKTTYTAGTTLHNNTSLTSTEQSKTASATHISADSGGSGTGTLANKIKLTKVDADDNSITLSGAVFEVTRPDGSTFELTTGDDGTVTSGSLTSGIYKIKEKSAPAGYQLNDDEYSLQVTASGGALQTIKDEPTKTSVSVNKKWVGTMGDAVTVHLYADGKDTGKIVTLNTSNRWKDAFDNLRKYTTSGSEIKYTVREDVPTGYEGKVTGSQEDGYTITNTNIEKISVPVTKTWVGKVGKDVTVKLFADKRDTGKTVILNAENQWKDNFTDLPKYDGTDGHEIDYTIEEVKVDGYNSVISGTAGTGFTITNTITGKVSIPVTKIWVGKAGSSATIRLYADGKEVDSVTLNHANNWQHTFTNLEKYKDGKEIRYTVKEEPVDNYKTEITGDATSGYTVRNTNTEKVSVPITKQWVGKTTNQIKVKLLADNVEKATATLTADGNWKHTFTNLPKYDESDGHEIVYTVAEVKVDGYVTGISGTAKDGFTITNTITGKVSIPVTKKWIGGAADSITVNLYADGKKVDTQKLSKENHWQYTFKGLDRYKDGNEITYTIKEEKVSGYATTITGDAKSGFMITNTKNTPKSPDTTSSNTPKTGDNSNLLLYVGLMAASLGVILFLVRKRRKQI</sequence>
<gene>
    <name evidence="10" type="ORF">BHK98_05875</name>
</gene>
<feature type="region of interest" description="Disordered" evidence="6">
    <location>
        <begin position="865"/>
        <end position="885"/>
    </location>
</feature>
<dbReference type="PROSITE" id="PS50847">
    <property type="entry name" value="GRAM_POS_ANCHORING"/>
    <property type="match status" value="1"/>
</dbReference>
<dbReference type="InterPro" id="IPR041033">
    <property type="entry name" value="SpaA_PFL_dom_1"/>
</dbReference>
<evidence type="ECO:0000256" key="8">
    <source>
        <dbReference type="SAM" id="SignalP"/>
    </source>
</evidence>
<dbReference type="InterPro" id="IPR008966">
    <property type="entry name" value="Adhesion_dom_sf"/>
</dbReference>
<evidence type="ECO:0000256" key="4">
    <source>
        <dbReference type="ARBA" id="ARBA00022729"/>
    </source>
</evidence>
<keyword evidence="7" id="KW-0812">Transmembrane</keyword>
<comment type="subcellular location">
    <subcellularLocation>
        <location evidence="1">Secreted</location>
        <location evidence="1">Cell wall</location>
        <topology evidence="1">Peptidoglycan-anchor</topology>
    </subcellularLocation>
</comment>
<dbReference type="STRING" id="1261640.BHK98_05875"/>
<proteinExistence type="predicted"/>
<evidence type="ECO:0000256" key="1">
    <source>
        <dbReference type="ARBA" id="ARBA00004168"/>
    </source>
</evidence>
<dbReference type="CDD" id="cd00222">
    <property type="entry name" value="CollagenBindB"/>
    <property type="match status" value="5"/>
</dbReference>
<dbReference type="Pfam" id="PF05737">
    <property type="entry name" value="Collagen_bind"/>
    <property type="match status" value="1"/>
</dbReference>
<comment type="caution">
    <text evidence="10">The sequence shown here is derived from an EMBL/GenBank/DDBJ whole genome shotgun (WGS) entry which is preliminary data.</text>
</comment>
<feature type="domain" description="Gram-positive cocci surface proteins LPxTG" evidence="9">
    <location>
        <begin position="882"/>
        <end position="916"/>
    </location>
</feature>
<dbReference type="Pfam" id="PF17802">
    <property type="entry name" value="SpaA"/>
    <property type="match status" value="1"/>
</dbReference>
<evidence type="ECO:0000259" key="9">
    <source>
        <dbReference type="PROSITE" id="PS50847"/>
    </source>
</evidence>
<dbReference type="InterPro" id="IPR008454">
    <property type="entry name" value="Collagen-bd_Cna-like_B-typ_dom"/>
</dbReference>
<dbReference type="Gene3D" id="2.60.40.1280">
    <property type="match status" value="1"/>
</dbReference>
<dbReference type="Gene3D" id="2.60.40.1140">
    <property type="entry name" value="Collagen-binding surface protein Cna, B-type domain"/>
    <property type="match status" value="5"/>
</dbReference>
<dbReference type="Pfam" id="PF00746">
    <property type="entry name" value="Gram_pos_anchor"/>
    <property type="match status" value="1"/>
</dbReference>
<evidence type="ECO:0000256" key="2">
    <source>
        <dbReference type="ARBA" id="ARBA00022512"/>
    </source>
</evidence>
<evidence type="ECO:0000313" key="11">
    <source>
        <dbReference type="Proteomes" id="UP000187404"/>
    </source>
</evidence>
<keyword evidence="4 8" id="KW-0732">Signal</keyword>
<dbReference type="AlphaFoldDB" id="A0A1Q9JHE8"/>
<organism evidence="10 11">
    <name type="scientific">Hornefia porci</name>
    <dbReference type="NCBI Taxonomy" id="2652292"/>
    <lineage>
        <taxon>Bacteria</taxon>
        <taxon>Bacillati</taxon>
        <taxon>Bacillota</taxon>
        <taxon>Clostridia</taxon>
        <taxon>Peptostreptococcales</taxon>
        <taxon>Anaerovoracaceae</taxon>
        <taxon>Hornefia</taxon>
    </lineage>
</organism>
<evidence type="ECO:0000256" key="6">
    <source>
        <dbReference type="SAM" id="MobiDB-lite"/>
    </source>
</evidence>
<dbReference type="OrthoDB" id="1768994at2"/>